<keyword evidence="4 9" id="KW-0347">Helicase</keyword>
<evidence type="ECO:0000313" key="9">
    <source>
        <dbReference type="EMBL" id="MDQ0360132.1"/>
    </source>
</evidence>
<evidence type="ECO:0000256" key="3">
    <source>
        <dbReference type="ARBA" id="ARBA00022801"/>
    </source>
</evidence>
<name>A0ABU0DZS6_9FIRM</name>
<dbReference type="Pfam" id="PF12705">
    <property type="entry name" value="PDDEXK_1"/>
    <property type="match status" value="1"/>
</dbReference>
<feature type="domain" description="PD-(D/E)XK endonuclease-like" evidence="8">
    <location>
        <begin position="538"/>
        <end position="849"/>
    </location>
</feature>
<dbReference type="Proteomes" id="UP001230220">
    <property type="component" value="Unassembled WGS sequence"/>
</dbReference>
<keyword evidence="5" id="KW-0067">ATP-binding</keyword>
<evidence type="ECO:0000256" key="2">
    <source>
        <dbReference type="ARBA" id="ARBA00022763"/>
    </source>
</evidence>
<organism evidence="9 10">
    <name type="scientific">Breznakia pachnodae</name>
    <dbReference type="NCBI Taxonomy" id="265178"/>
    <lineage>
        <taxon>Bacteria</taxon>
        <taxon>Bacillati</taxon>
        <taxon>Bacillota</taxon>
        <taxon>Erysipelotrichia</taxon>
        <taxon>Erysipelotrichales</taxon>
        <taxon>Erysipelotrichaceae</taxon>
        <taxon>Breznakia</taxon>
    </lineage>
</organism>
<evidence type="ECO:0000256" key="7">
    <source>
        <dbReference type="ARBA" id="ARBA00023204"/>
    </source>
</evidence>
<evidence type="ECO:0000313" key="10">
    <source>
        <dbReference type="Proteomes" id="UP001230220"/>
    </source>
</evidence>
<keyword evidence="6" id="KW-0238">DNA-binding</keyword>
<dbReference type="RefSeq" id="WP_307405792.1">
    <property type="nucleotide sequence ID" value="NZ_JAUSUR010000001.1"/>
</dbReference>
<keyword evidence="1" id="KW-0547">Nucleotide-binding</keyword>
<dbReference type="SUPFAM" id="SSF52980">
    <property type="entry name" value="Restriction endonuclease-like"/>
    <property type="match status" value="1"/>
</dbReference>
<keyword evidence="10" id="KW-1185">Reference proteome</keyword>
<evidence type="ECO:0000256" key="5">
    <source>
        <dbReference type="ARBA" id="ARBA00022840"/>
    </source>
</evidence>
<dbReference type="Gene3D" id="3.90.320.10">
    <property type="match status" value="1"/>
</dbReference>
<evidence type="ECO:0000256" key="1">
    <source>
        <dbReference type="ARBA" id="ARBA00022741"/>
    </source>
</evidence>
<evidence type="ECO:0000259" key="8">
    <source>
        <dbReference type="Pfam" id="PF12705"/>
    </source>
</evidence>
<accession>A0ABU0DZS6</accession>
<gene>
    <name evidence="9" type="ORF">J2S15_000863</name>
</gene>
<sequence>MRLEDIKDNSVILADSYLHSDIRMKLLENRESVSNVSILSLSVYLDSLCSEKSEALYYRYYQVLSKLNLTYFKSVALTGDFIDEVLLFIKNMKRYDIDVETLPQEDAYQKELKDIVEALQKIPLTIDFHKQALDRQSDFSNVYIIDYMPDLYNEDIYRMMMEKGALKIEKAELIPQNEFYYTLNKREEVEAMARYIIEHNVPVEKTKLTLLNSEYEGFIEQVFERYQIPYYLVTSSAKSRLIFKYIALIQYYLNPSVETLVKVIEEEVFYHQNISDFLQYVTIFEKNIQDDFNHVETADIVFDVIGKVDYERLCELETAAKEVKEIISAQLIKLVTLNTVDALFYIDEIVNEHHNFKSIDDVKGIRQIRSAIKEAVPYLDEVPLEILEHVIMSIQISRKATAAGIAVTSLRQPLGDYEYHFILGASSDNYPAFESLGGLFSEGYVRLFNYPSVEKRFALHEKNLQQNLTSSEKLIVFYATSNFVGKEKEASLEIENFMNQRPKQYVLPFTTNSYDINAQLDKEYSRQLFYPEGMFKGSISAYEMYSNCPFKYFIRHGLKIPEPENYEFESRRAGTLMHYVLEVFVQKYGKAYADQSIEEVSELLDLKIDEILRLYPNLKQEILVVKQRLLFAIEKNMKILSTMEKESALIPTKTEARFDYTLPLREEQLHLYGYIDRLNENNDFLSIIDYKSSARKLKEEEVFSSLKLQLLTYLVVAARTLHKRTVGAYYYSLGNKVQSASYAKYVKKDNEIEVYGEEDYNNEFIKSKKLEGWTTSEDIKVIDKEHQFVNGVGYKKDGGYTSLTNIYDVDGLEKLMIRIYQMLIDNIKAGKMDIIPNSCDFCSYGSICHYKGHKYDREQLEVEEDLYIVHKGKGGR</sequence>
<evidence type="ECO:0000256" key="4">
    <source>
        <dbReference type="ARBA" id="ARBA00022806"/>
    </source>
</evidence>
<evidence type="ECO:0000256" key="6">
    <source>
        <dbReference type="ARBA" id="ARBA00023125"/>
    </source>
</evidence>
<keyword evidence="2" id="KW-0227">DNA damage</keyword>
<keyword evidence="7" id="KW-0234">DNA repair</keyword>
<keyword evidence="3" id="KW-0378">Hydrolase</keyword>
<reference evidence="9 10" key="1">
    <citation type="submission" date="2023-07" db="EMBL/GenBank/DDBJ databases">
        <title>Genomic Encyclopedia of Type Strains, Phase IV (KMG-IV): sequencing the most valuable type-strain genomes for metagenomic binning, comparative biology and taxonomic classification.</title>
        <authorList>
            <person name="Goeker M."/>
        </authorList>
    </citation>
    <scope>NUCLEOTIDE SEQUENCE [LARGE SCALE GENOMIC DNA]</scope>
    <source>
        <strain evidence="9 10">DSM 16784</strain>
    </source>
</reference>
<protein>
    <submittedName>
        <fullName evidence="9">ATP-dependent helicase/DNAse subunit B</fullName>
    </submittedName>
</protein>
<proteinExistence type="predicted"/>
<dbReference type="InterPro" id="IPR011604">
    <property type="entry name" value="PDDEXK-like_dom_sf"/>
</dbReference>
<dbReference type="InterPro" id="IPR011335">
    <property type="entry name" value="Restrct_endonuc-II-like"/>
</dbReference>
<dbReference type="InterPro" id="IPR038726">
    <property type="entry name" value="PDDEXK_AddAB-type"/>
</dbReference>
<comment type="caution">
    <text evidence="9">The sequence shown here is derived from an EMBL/GenBank/DDBJ whole genome shotgun (WGS) entry which is preliminary data.</text>
</comment>
<dbReference type="EMBL" id="JAUSUR010000001">
    <property type="protein sequence ID" value="MDQ0360132.1"/>
    <property type="molecule type" value="Genomic_DNA"/>
</dbReference>
<dbReference type="GO" id="GO:0004386">
    <property type="term" value="F:helicase activity"/>
    <property type="evidence" value="ECO:0007669"/>
    <property type="project" value="UniProtKB-KW"/>
</dbReference>